<accession>A0A1I1RJK8</accession>
<comment type="subcellular location">
    <subcellularLocation>
        <location evidence="1">Cell envelope</location>
    </subcellularLocation>
</comment>
<dbReference type="OrthoDB" id="743079at2"/>
<dbReference type="PROSITE" id="PS51352">
    <property type="entry name" value="THIOREDOXIN_2"/>
    <property type="match status" value="1"/>
</dbReference>
<dbReference type="Pfam" id="PF08534">
    <property type="entry name" value="Redoxin"/>
    <property type="match status" value="1"/>
</dbReference>
<keyword evidence="2" id="KW-0201">Cytochrome c-type biogenesis</keyword>
<feature type="domain" description="Thioredoxin" evidence="5">
    <location>
        <begin position="191"/>
        <end position="333"/>
    </location>
</feature>
<dbReference type="GO" id="GO:0030313">
    <property type="term" value="C:cell envelope"/>
    <property type="evidence" value="ECO:0007669"/>
    <property type="project" value="UniProtKB-SubCell"/>
</dbReference>
<keyword evidence="7" id="KW-1185">Reference proteome</keyword>
<dbReference type="InterPro" id="IPR013740">
    <property type="entry name" value="Redoxin"/>
</dbReference>
<keyword evidence="6" id="KW-0413">Isomerase</keyword>
<organism evidence="6 7">
    <name type="scientific">Algibacter pectinivorans</name>
    <dbReference type="NCBI Taxonomy" id="870482"/>
    <lineage>
        <taxon>Bacteria</taxon>
        <taxon>Pseudomonadati</taxon>
        <taxon>Bacteroidota</taxon>
        <taxon>Flavobacteriia</taxon>
        <taxon>Flavobacteriales</taxon>
        <taxon>Flavobacteriaceae</taxon>
        <taxon>Algibacter</taxon>
    </lineage>
</organism>
<dbReference type="STRING" id="870482.SAMN04487987_11046"/>
<dbReference type="GO" id="GO:0016853">
    <property type="term" value="F:isomerase activity"/>
    <property type="evidence" value="ECO:0007669"/>
    <property type="project" value="UniProtKB-KW"/>
</dbReference>
<dbReference type="SUPFAM" id="SSF52833">
    <property type="entry name" value="Thioredoxin-like"/>
    <property type="match status" value="1"/>
</dbReference>
<dbReference type="AlphaFoldDB" id="A0A1I1RJK8"/>
<dbReference type="Gene3D" id="3.40.30.10">
    <property type="entry name" value="Glutaredoxin"/>
    <property type="match status" value="1"/>
</dbReference>
<dbReference type="GO" id="GO:0016491">
    <property type="term" value="F:oxidoreductase activity"/>
    <property type="evidence" value="ECO:0007669"/>
    <property type="project" value="InterPro"/>
</dbReference>
<dbReference type="CDD" id="cd02966">
    <property type="entry name" value="TlpA_like_family"/>
    <property type="match status" value="1"/>
</dbReference>
<dbReference type="InterPro" id="IPR050553">
    <property type="entry name" value="Thioredoxin_ResA/DsbE_sf"/>
</dbReference>
<dbReference type="Proteomes" id="UP000199439">
    <property type="component" value="Unassembled WGS sequence"/>
</dbReference>
<evidence type="ECO:0000256" key="2">
    <source>
        <dbReference type="ARBA" id="ARBA00022748"/>
    </source>
</evidence>
<dbReference type="PROSITE" id="PS51257">
    <property type="entry name" value="PROKAR_LIPOPROTEIN"/>
    <property type="match status" value="1"/>
</dbReference>
<dbReference type="PANTHER" id="PTHR42852">
    <property type="entry name" value="THIOL:DISULFIDE INTERCHANGE PROTEIN DSBE"/>
    <property type="match status" value="1"/>
</dbReference>
<keyword evidence="4" id="KW-0676">Redox-active center</keyword>
<name>A0A1I1RJK8_9FLAO</name>
<dbReference type="RefSeq" id="WP_092853184.1">
    <property type="nucleotide sequence ID" value="NZ_FOMI01000010.1"/>
</dbReference>
<gene>
    <name evidence="6" type="ORF">SAMN04487987_11046</name>
</gene>
<keyword evidence="3" id="KW-1015">Disulfide bond</keyword>
<dbReference type="GO" id="GO:0017004">
    <property type="term" value="P:cytochrome complex assembly"/>
    <property type="evidence" value="ECO:0007669"/>
    <property type="project" value="UniProtKB-KW"/>
</dbReference>
<evidence type="ECO:0000313" key="6">
    <source>
        <dbReference type="EMBL" id="SFD34474.1"/>
    </source>
</evidence>
<sequence>MKKLACVLLVAIAFVSCNKEEKKDYVTLSGKITNPTSDSLVVAQNAIIKSIKVNPDGSFSDTLNVASGNYVLFDGQEQANVYLENGYDLRLTMDTNEFDETIKFEGIGEDVNNYLAEKVLLQERLLDYDDLMASSKTEFENKLNSSIEEFKSLLTAVPSVDAAFVKNENISFGMLKEKLKLEYSKNSKPSLFNGKAAPKFNDYENYAGGSTSLDDLKGKYVYIDLWATWCGPCKAEIPALKRVEKAYHGKNIAFVSISLDSPNAYDKWKSMVKEKELTGVQLYAKGDQKFARDFKVNTIPRFILIDPNGIVVNDNAPRPSSKQLTKIFDRLEI</sequence>
<reference evidence="7" key="1">
    <citation type="submission" date="2016-10" db="EMBL/GenBank/DDBJ databases">
        <authorList>
            <person name="Varghese N."/>
            <person name="Submissions S."/>
        </authorList>
    </citation>
    <scope>NUCLEOTIDE SEQUENCE [LARGE SCALE GENOMIC DNA]</scope>
    <source>
        <strain evidence="7">DSM 25730</strain>
    </source>
</reference>
<evidence type="ECO:0000256" key="1">
    <source>
        <dbReference type="ARBA" id="ARBA00004196"/>
    </source>
</evidence>
<evidence type="ECO:0000313" key="7">
    <source>
        <dbReference type="Proteomes" id="UP000199439"/>
    </source>
</evidence>
<evidence type="ECO:0000259" key="5">
    <source>
        <dbReference type="PROSITE" id="PS51352"/>
    </source>
</evidence>
<protein>
    <submittedName>
        <fullName evidence="6">Thiol-disulfide isomerase or thioredoxin</fullName>
    </submittedName>
</protein>
<dbReference type="InterPro" id="IPR036249">
    <property type="entry name" value="Thioredoxin-like_sf"/>
</dbReference>
<proteinExistence type="predicted"/>
<dbReference type="PANTHER" id="PTHR42852:SF6">
    <property type="entry name" value="THIOL:DISULFIDE INTERCHANGE PROTEIN DSBE"/>
    <property type="match status" value="1"/>
</dbReference>
<dbReference type="InterPro" id="IPR013766">
    <property type="entry name" value="Thioredoxin_domain"/>
</dbReference>
<evidence type="ECO:0000256" key="4">
    <source>
        <dbReference type="ARBA" id="ARBA00023284"/>
    </source>
</evidence>
<dbReference type="EMBL" id="FOMI01000010">
    <property type="protein sequence ID" value="SFD34474.1"/>
    <property type="molecule type" value="Genomic_DNA"/>
</dbReference>
<evidence type="ECO:0000256" key="3">
    <source>
        <dbReference type="ARBA" id="ARBA00023157"/>
    </source>
</evidence>